<comment type="caution">
    <text evidence="2">The sequence shown here is derived from an EMBL/GenBank/DDBJ whole genome shotgun (WGS) entry which is preliminary data.</text>
</comment>
<sequence>MSSTDQMTPTKIVRRFTEELKPASDLAIQTKEFQKNLDDEAESRDKLRMDQIYQGQNGQQSTFAGVEIARQALQSKCDEFFASLAQKEAAEKKKTSILGFPHRSQTEQKVATQLRGGGDFTVGQVNDITKQLETQWRQSNGKVATNFMKVCQKLDGHKQIFQWFPNQTSYTSTLCGAVAMVIQATVSYSNIAEQLSGYVAELSESIGICTIWLDLYQKPSMQKRLSDIYTQFFDFFIKVASWYLKPKPSRWLDSFNANFSTGYESTVKLIKNSIQLISEEAQIQNAFQVNAIVPQIDQSLDAVEARIIAQVVQTRKETNEVGRGMYSLLMETARELDSLKKQVQEIHALTGSPPRKMMAMAPDDNVTQTIELADGVSRHEAEHLCEHLQSIIDQAGGSDGIKLAIQAGKLLAEPTMVHVLGKWTQATSGNAQILWILSPYELGPQTSAQLAALGVIWTAIQAKAQFVSYICQRPRFGVGSQFRTAEDKVGVLAMVFSLIRQLLQFQPPEDKVLIPKEMIDALTEPIDQSWSAAMGVLRILLEHTPALRYVMISGVNLFEGGAREMCQELVDVLFAHVNTVDWPVRVLFTTSGQSRVLGQSVPRESKVLSNNTFHQMKGRTMYQQLEMDASDD</sequence>
<protein>
    <recommendedName>
        <fullName evidence="1">DUF7708 domain-containing protein</fullName>
    </recommendedName>
</protein>
<dbReference type="InterPro" id="IPR056125">
    <property type="entry name" value="DUF7708"/>
</dbReference>
<evidence type="ECO:0000313" key="2">
    <source>
        <dbReference type="EMBL" id="KAL2786908.1"/>
    </source>
</evidence>
<evidence type="ECO:0000259" key="1">
    <source>
        <dbReference type="Pfam" id="PF24809"/>
    </source>
</evidence>
<gene>
    <name evidence="2" type="ORF">BJX66DRAFT_341694</name>
</gene>
<dbReference type="EMBL" id="JBFTWV010000107">
    <property type="protein sequence ID" value="KAL2786908.1"/>
    <property type="molecule type" value="Genomic_DNA"/>
</dbReference>
<name>A0ABR4FUG2_9EURO</name>
<dbReference type="Proteomes" id="UP001610563">
    <property type="component" value="Unassembled WGS sequence"/>
</dbReference>
<evidence type="ECO:0000313" key="3">
    <source>
        <dbReference type="Proteomes" id="UP001610563"/>
    </source>
</evidence>
<organism evidence="2 3">
    <name type="scientific">Aspergillus keveii</name>
    <dbReference type="NCBI Taxonomy" id="714993"/>
    <lineage>
        <taxon>Eukaryota</taxon>
        <taxon>Fungi</taxon>
        <taxon>Dikarya</taxon>
        <taxon>Ascomycota</taxon>
        <taxon>Pezizomycotina</taxon>
        <taxon>Eurotiomycetes</taxon>
        <taxon>Eurotiomycetidae</taxon>
        <taxon>Eurotiales</taxon>
        <taxon>Aspergillaceae</taxon>
        <taxon>Aspergillus</taxon>
        <taxon>Aspergillus subgen. Nidulantes</taxon>
    </lineage>
</organism>
<feature type="domain" description="DUF7708" evidence="1">
    <location>
        <begin position="148"/>
        <end position="286"/>
    </location>
</feature>
<keyword evidence="3" id="KW-1185">Reference proteome</keyword>
<accession>A0ABR4FUG2</accession>
<dbReference type="Pfam" id="PF24809">
    <property type="entry name" value="DUF7708"/>
    <property type="match status" value="1"/>
</dbReference>
<reference evidence="2 3" key="1">
    <citation type="submission" date="2024-07" db="EMBL/GenBank/DDBJ databases">
        <title>Section-level genome sequencing and comparative genomics of Aspergillus sections Usti and Cavernicolus.</title>
        <authorList>
            <consortium name="Lawrence Berkeley National Laboratory"/>
            <person name="Nybo J.L."/>
            <person name="Vesth T.C."/>
            <person name="Theobald S."/>
            <person name="Frisvad J.C."/>
            <person name="Larsen T.O."/>
            <person name="Kjaerboelling I."/>
            <person name="Rothschild-Mancinelli K."/>
            <person name="Lyhne E.K."/>
            <person name="Kogle M.E."/>
            <person name="Barry K."/>
            <person name="Clum A."/>
            <person name="Na H."/>
            <person name="Ledsgaard L."/>
            <person name="Lin J."/>
            <person name="Lipzen A."/>
            <person name="Kuo A."/>
            <person name="Riley R."/>
            <person name="Mondo S."/>
            <person name="Labutti K."/>
            <person name="Haridas S."/>
            <person name="Pangalinan J."/>
            <person name="Salamov A.A."/>
            <person name="Simmons B.A."/>
            <person name="Magnuson J.K."/>
            <person name="Chen J."/>
            <person name="Drula E."/>
            <person name="Henrissat B."/>
            <person name="Wiebenga A."/>
            <person name="Lubbers R.J."/>
            <person name="Gomes A.C."/>
            <person name="Makela M.R."/>
            <person name="Stajich J."/>
            <person name="Grigoriev I.V."/>
            <person name="Mortensen U.H."/>
            <person name="De Vries R.P."/>
            <person name="Baker S.E."/>
            <person name="Andersen M.R."/>
        </authorList>
    </citation>
    <scope>NUCLEOTIDE SEQUENCE [LARGE SCALE GENOMIC DNA]</scope>
    <source>
        <strain evidence="2 3">CBS 209.92</strain>
    </source>
</reference>
<proteinExistence type="predicted"/>